<dbReference type="Pfam" id="PF00664">
    <property type="entry name" value="ABC_membrane"/>
    <property type="match status" value="1"/>
</dbReference>
<evidence type="ECO:0000256" key="4">
    <source>
        <dbReference type="ARBA" id="ARBA00022840"/>
    </source>
</evidence>
<dbReference type="InterPro" id="IPR039421">
    <property type="entry name" value="Type_1_exporter"/>
</dbReference>
<evidence type="ECO:0000256" key="7">
    <source>
        <dbReference type="SAM" id="MobiDB-lite"/>
    </source>
</evidence>
<dbReference type="CDD" id="cd18566">
    <property type="entry name" value="ABC_6TM_PrtD_LapB_HlyB_like"/>
    <property type="match status" value="1"/>
</dbReference>
<keyword evidence="2 8" id="KW-0812">Transmembrane</keyword>
<dbReference type="GO" id="GO:0005524">
    <property type="term" value="F:ATP binding"/>
    <property type="evidence" value="ECO:0007669"/>
    <property type="project" value="UniProtKB-KW"/>
</dbReference>
<feature type="transmembrane region" description="Helical" evidence="8">
    <location>
        <begin position="255"/>
        <end position="273"/>
    </location>
</feature>
<protein>
    <submittedName>
        <fullName evidence="11">ABC transporter transmembrane domain-containing protein</fullName>
    </submittedName>
</protein>
<dbReference type="Pfam" id="PF00005">
    <property type="entry name" value="ABC_tran"/>
    <property type="match status" value="1"/>
</dbReference>
<feature type="domain" description="ABC transmembrane type-1" evidence="10">
    <location>
        <begin position="29"/>
        <end position="308"/>
    </location>
</feature>
<dbReference type="InterPro" id="IPR003593">
    <property type="entry name" value="AAA+_ATPase"/>
</dbReference>
<keyword evidence="3" id="KW-0547">Nucleotide-binding</keyword>
<proteinExistence type="predicted"/>
<feature type="transmembrane region" description="Helical" evidence="8">
    <location>
        <begin position="136"/>
        <end position="158"/>
    </location>
</feature>
<dbReference type="SUPFAM" id="SSF90123">
    <property type="entry name" value="ABC transporter transmembrane region"/>
    <property type="match status" value="1"/>
</dbReference>
<dbReference type="PROSITE" id="PS50893">
    <property type="entry name" value="ABC_TRANSPORTER_2"/>
    <property type="match status" value="1"/>
</dbReference>
<dbReference type="Proteomes" id="UP001217500">
    <property type="component" value="Chromosome"/>
</dbReference>
<evidence type="ECO:0000313" key="11">
    <source>
        <dbReference type="EMBL" id="WCL54661.1"/>
    </source>
</evidence>
<dbReference type="PANTHER" id="PTHR43394">
    <property type="entry name" value="ATP-DEPENDENT PERMEASE MDL1, MITOCHONDRIAL"/>
    <property type="match status" value="1"/>
</dbReference>
<dbReference type="GO" id="GO:0005886">
    <property type="term" value="C:plasma membrane"/>
    <property type="evidence" value="ECO:0007669"/>
    <property type="project" value="UniProtKB-SubCell"/>
</dbReference>
<dbReference type="CDD" id="cd03228">
    <property type="entry name" value="ABCC_MRP_Like"/>
    <property type="match status" value="1"/>
</dbReference>
<dbReference type="AlphaFoldDB" id="A0AAF0BML1"/>
<dbReference type="InterPro" id="IPR027417">
    <property type="entry name" value="P-loop_NTPase"/>
</dbReference>
<dbReference type="PROSITE" id="PS50929">
    <property type="entry name" value="ABC_TM1F"/>
    <property type="match status" value="1"/>
</dbReference>
<sequence>MARPGEVAAQENELVGLWRHYLPLARPDMLVASFGINLMSLALPLVTLQVYDRVIPNQATGTFTYLILGLFLVMVLETILKVARSWLAGWSGARFEHQAGKHAADRLLEGDLETIEAIPAGNHLDRMTAIDSIRDFYASQAAISFIDAPFIVLFLGLLAYIGGWLVVIPIVILILTGWIGLWLGRGLKSALNDRNIWDDRRYNFIIETLGGIHTIKSMAMEALMERRYERLMESAAASGHRVALLSSLSQSVGSVANQLTMVLVATIGAWFVIHDYLTIGSLAACTLLAGRAIQPAMRALSLWTRYQSIRVAEDKIAAIDALPRERRHEGDAPPGALETLALSNVSFRYRQDLPTVLQGINLSVKRGEIVGIQGDNGSGKTTLLHLLMGRLIPTDGEFLVNGEKLYGASPDVIRQQIAYLPQRPRLLQGSVLENLAFFRKDQSLDASLAAAARLGLDEVFARLPDGYDTKVGEASASSLPSGVAQRIAIARVLARHPSIVLFDEANSALDQTGEMLLKQVLLDLAHDTGIVLVTYRPSLLAIANRLYTLKDGTLTERPPIGQSPRALPPEPPAGEKP</sequence>
<dbReference type="GO" id="GO:0016887">
    <property type="term" value="F:ATP hydrolysis activity"/>
    <property type="evidence" value="ECO:0007669"/>
    <property type="project" value="InterPro"/>
</dbReference>
<organism evidence="11 12">
    <name type="scientific">Gimibacter soli</name>
    <dbReference type="NCBI Taxonomy" id="3024400"/>
    <lineage>
        <taxon>Bacteria</taxon>
        <taxon>Pseudomonadati</taxon>
        <taxon>Pseudomonadota</taxon>
        <taxon>Alphaproteobacteria</taxon>
        <taxon>Kordiimonadales</taxon>
        <taxon>Temperatibacteraceae</taxon>
        <taxon>Gimibacter</taxon>
    </lineage>
</organism>
<feature type="transmembrane region" description="Helical" evidence="8">
    <location>
        <begin position="63"/>
        <end position="80"/>
    </location>
</feature>
<evidence type="ECO:0000256" key="3">
    <source>
        <dbReference type="ARBA" id="ARBA00022741"/>
    </source>
</evidence>
<dbReference type="InterPro" id="IPR011527">
    <property type="entry name" value="ABC1_TM_dom"/>
</dbReference>
<comment type="subcellular location">
    <subcellularLocation>
        <location evidence="1">Cell membrane</location>
        <topology evidence="1">Multi-pass membrane protein</topology>
    </subcellularLocation>
</comment>
<evidence type="ECO:0000259" key="9">
    <source>
        <dbReference type="PROSITE" id="PS50893"/>
    </source>
</evidence>
<evidence type="ECO:0000256" key="5">
    <source>
        <dbReference type="ARBA" id="ARBA00022989"/>
    </source>
</evidence>
<evidence type="ECO:0000256" key="6">
    <source>
        <dbReference type="ARBA" id="ARBA00023136"/>
    </source>
</evidence>
<feature type="transmembrane region" description="Helical" evidence="8">
    <location>
        <begin position="29"/>
        <end position="51"/>
    </location>
</feature>
<keyword evidence="5 8" id="KW-1133">Transmembrane helix</keyword>
<feature type="transmembrane region" description="Helical" evidence="8">
    <location>
        <begin position="164"/>
        <end position="184"/>
    </location>
</feature>
<keyword evidence="6 8" id="KW-0472">Membrane</keyword>
<evidence type="ECO:0000256" key="1">
    <source>
        <dbReference type="ARBA" id="ARBA00004651"/>
    </source>
</evidence>
<dbReference type="EMBL" id="CP116805">
    <property type="protein sequence ID" value="WCL54661.1"/>
    <property type="molecule type" value="Genomic_DNA"/>
</dbReference>
<dbReference type="GO" id="GO:0015421">
    <property type="term" value="F:ABC-type oligopeptide transporter activity"/>
    <property type="evidence" value="ECO:0007669"/>
    <property type="project" value="TreeGrafter"/>
</dbReference>
<dbReference type="PANTHER" id="PTHR43394:SF1">
    <property type="entry name" value="ATP-BINDING CASSETTE SUB-FAMILY B MEMBER 10, MITOCHONDRIAL"/>
    <property type="match status" value="1"/>
</dbReference>
<feature type="compositionally biased region" description="Pro residues" evidence="7">
    <location>
        <begin position="566"/>
        <end position="577"/>
    </location>
</feature>
<evidence type="ECO:0000259" key="10">
    <source>
        <dbReference type="PROSITE" id="PS50929"/>
    </source>
</evidence>
<feature type="region of interest" description="Disordered" evidence="7">
    <location>
        <begin position="553"/>
        <end position="577"/>
    </location>
</feature>
<keyword evidence="4" id="KW-0067">ATP-binding</keyword>
<feature type="domain" description="ABC transporter" evidence="9">
    <location>
        <begin position="340"/>
        <end position="576"/>
    </location>
</feature>
<keyword evidence="12" id="KW-1185">Reference proteome</keyword>
<accession>A0AAF0BML1</accession>
<dbReference type="Gene3D" id="3.40.50.300">
    <property type="entry name" value="P-loop containing nucleotide triphosphate hydrolases"/>
    <property type="match status" value="1"/>
</dbReference>
<evidence type="ECO:0000256" key="2">
    <source>
        <dbReference type="ARBA" id="ARBA00022692"/>
    </source>
</evidence>
<gene>
    <name evidence="11" type="ORF">PH603_02665</name>
</gene>
<dbReference type="InterPro" id="IPR036640">
    <property type="entry name" value="ABC1_TM_sf"/>
</dbReference>
<dbReference type="Gene3D" id="1.20.1560.10">
    <property type="entry name" value="ABC transporter type 1, transmembrane domain"/>
    <property type="match status" value="1"/>
</dbReference>
<dbReference type="SMART" id="SM00382">
    <property type="entry name" value="AAA"/>
    <property type="match status" value="1"/>
</dbReference>
<dbReference type="KEGG" id="gso:PH603_02665"/>
<name>A0AAF0BML1_9PROT</name>
<dbReference type="InterPro" id="IPR003439">
    <property type="entry name" value="ABC_transporter-like_ATP-bd"/>
</dbReference>
<reference evidence="11" key="1">
    <citation type="submission" date="2023-01" db="EMBL/GenBank/DDBJ databases">
        <title>The genome sequence of Kordiimonadaceae bacterium 6D33.</title>
        <authorList>
            <person name="Liu Y."/>
        </authorList>
    </citation>
    <scope>NUCLEOTIDE SEQUENCE</scope>
    <source>
        <strain evidence="11">6D33</strain>
    </source>
</reference>
<dbReference type="RefSeq" id="WP_289504380.1">
    <property type="nucleotide sequence ID" value="NZ_CP116805.1"/>
</dbReference>
<evidence type="ECO:0000256" key="8">
    <source>
        <dbReference type="SAM" id="Phobius"/>
    </source>
</evidence>
<evidence type="ECO:0000313" key="12">
    <source>
        <dbReference type="Proteomes" id="UP001217500"/>
    </source>
</evidence>
<dbReference type="SUPFAM" id="SSF52540">
    <property type="entry name" value="P-loop containing nucleoside triphosphate hydrolases"/>
    <property type="match status" value="1"/>
</dbReference>